<keyword evidence="2" id="KW-0732">Signal</keyword>
<protein>
    <recommendedName>
        <fullName evidence="5">Transmembrane protein</fullName>
    </recommendedName>
</protein>
<dbReference type="AlphaFoldDB" id="A0AAE1XB10"/>
<feature type="signal peptide" evidence="2">
    <location>
        <begin position="1"/>
        <end position="18"/>
    </location>
</feature>
<evidence type="ECO:0000256" key="1">
    <source>
        <dbReference type="SAM" id="Phobius"/>
    </source>
</evidence>
<dbReference type="PANTHER" id="PTHR35718">
    <property type="entry name" value="EXPRESSED PROTEIN"/>
    <property type="match status" value="1"/>
</dbReference>
<reference evidence="3" key="2">
    <citation type="journal article" date="2024" name="Plant">
        <title>Genomic evolution and insights into agronomic trait innovations of Sesamum species.</title>
        <authorList>
            <person name="Miao H."/>
            <person name="Wang L."/>
            <person name="Qu L."/>
            <person name="Liu H."/>
            <person name="Sun Y."/>
            <person name="Le M."/>
            <person name="Wang Q."/>
            <person name="Wei S."/>
            <person name="Zheng Y."/>
            <person name="Lin W."/>
            <person name="Duan Y."/>
            <person name="Cao H."/>
            <person name="Xiong S."/>
            <person name="Wang X."/>
            <person name="Wei L."/>
            <person name="Li C."/>
            <person name="Ma Q."/>
            <person name="Ju M."/>
            <person name="Zhao R."/>
            <person name="Li G."/>
            <person name="Mu C."/>
            <person name="Tian Q."/>
            <person name="Mei H."/>
            <person name="Zhang T."/>
            <person name="Gao T."/>
            <person name="Zhang H."/>
        </authorList>
    </citation>
    <scope>NUCLEOTIDE SEQUENCE</scope>
    <source>
        <strain evidence="3">K16</strain>
    </source>
</reference>
<dbReference type="Proteomes" id="UP001289374">
    <property type="component" value="Unassembled WGS sequence"/>
</dbReference>
<keyword evidence="1" id="KW-1133">Transmembrane helix</keyword>
<evidence type="ECO:0000313" key="4">
    <source>
        <dbReference type="Proteomes" id="UP001289374"/>
    </source>
</evidence>
<dbReference type="PANTHER" id="PTHR35718:SF1">
    <property type="entry name" value="EXPRESSED PROTEIN"/>
    <property type="match status" value="1"/>
</dbReference>
<feature type="chain" id="PRO_5042186585" description="Transmembrane protein" evidence="2">
    <location>
        <begin position="19"/>
        <end position="129"/>
    </location>
</feature>
<keyword evidence="1" id="KW-0472">Membrane</keyword>
<gene>
    <name evidence="3" type="ORF">Sango_0432000</name>
</gene>
<accession>A0AAE1XB10</accession>
<organism evidence="3 4">
    <name type="scientific">Sesamum angolense</name>
    <dbReference type="NCBI Taxonomy" id="2727404"/>
    <lineage>
        <taxon>Eukaryota</taxon>
        <taxon>Viridiplantae</taxon>
        <taxon>Streptophyta</taxon>
        <taxon>Embryophyta</taxon>
        <taxon>Tracheophyta</taxon>
        <taxon>Spermatophyta</taxon>
        <taxon>Magnoliopsida</taxon>
        <taxon>eudicotyledons</taxon>
        <taxon>Gunneridae</taxon>
        <taxon>Pentapetalae</taxon>
        <taxon>asterids</taxon>
        <taxon>lamiids</taxon>
        <taxon>Lamiales</taxon>
        <taxon>Pedaliaceae</taxon>
        <taxon>Sesamum</taxon>
    </lineage>
</organism>
<dbReference type="EMBL" id="JACGWL010000002">
    <property type="protein sequence ID" value="KAK4408510.1"/>
    <property type="molecule type" value="Genomic_DNA"/>
</dbReference>
<sequence>MAPLLIFAILSFLSITRAEDRPHGLANQSPMAVSPDAYAFFHPNVLQPSTANPCVSSSCSTMPLAATVKSTPAQQSAPTGSRRLGAGGIAGISLSLLFVCLVGMGVYHVMIKRRANLQKAANPEQHANV</sequence>
<reference evidence="3" key="1">
    <citation type="submission" date="2020-06" db="EMBL/GenBank/DDBJ databases">
        <authorList>
            <person name="Li T."/>
            <person name="Hu X."/>
            <person name="Zhang T."/>
            <person name="Song X."/>
            <person name="Zhang H."/>
            <person name="Dai N."/>
            <person name="Sheng W."/>
            <person name="Hou X."/>
            <person name="Wei L."/>
        </authorList>
    </citation>
    <scope>NUCLEOTIDE SEQUENCE</scope>
    <source>
        <strain evidence="3">K16</strain>
        <tissue evidence="3">Leaf</tissue>
    </source>
</reference>
<keyword evidence="4" id="KW-1185">Reference proteome</keyword>
<evidence type="ECO:0000256" key="2">
    <source>
        <dbReference type="SAM" id="SignalP"/>
    </source>
</evidence>
<keyword evidence="1" id="KW-0812">Transmembrane</keyword>
<feature type="transmembrane region" description="Helical" evidence="1">
    <location>
        <begin position="88"/>
        <end position="109"/>
    </location>
</feature>
<evidence type="ECO:0008006" key="5">
    <source>
        <dbReference type="Google" id="ProtNLM"/>
    </source>
</evidence>
<proteinExistence type="predicted"/>
<evidence type="ECO:0000313" key="3">
    <source>
        <dbReference type="EMBL" id="KAK4408510.1"/>
    </source>
</evidence>
<name>A0AAE1XB10_9LAMI</name>
<comment type="caution">
    <text evidence="3">The sequence shown here is derived from an EMBL/GenBank/DDBJ whole genome shotgun (WGS) entry which is preliminary data.</text>
</comment>